<gene>
    <name evidence="2" type="ORF">EGT51_02460</name>
</gene>
<keyword evidence="1" id="KW-0472">Membrane</keyword>
<name>A0A4Z0JC93_9LACO</name>
<dbReference type="EMBL" id="RKLX01000002">
    <property type="protein sequence ID" value="TGD20074.1"/>
    <property type="molecule type" value="Genomic_DNA"/>
</dbReference>
<organism evidence="2 3">
    <name type="scientific">Levilactobacillus suantsaiihabitans</name>
    <dbReference type="NCBI Taxonomy" id="2487722"/>
    <lineage>
        <taxon>Bacteria</taxon>
        <taxon>Bacillati</taxon>
        <taxon>Bacillota</taxon>
        <taxon>Bacilli</taxon>
        <taxon>Lactobacillales</taxon>
        <taxon>Lactobacillaceae</taxon>
        <taxon>Levilactobacillus</taxon>
    </lineage>
</organism>
<feature type="transmembrane region" description="Helical" evidence="1">
    <location>
        <begin position="25"/>
        <end position="46"/>
    </location>
</feature>
<comment type="caution">
    <text evidence="2">The sequence shown here is derived from an EMBL/GenBank/DDBJ whole genome shotgun (WGS) entry which is preliminary data.</text>
</comment>
<keyword evidence="1" id="KW-1133">Transmembrane helix</keyword>
<evidence type="ECO:0000313" key="3">
    <source>
        <dbReference type="Proteomes" id="UP000297348"/>
    </source>
</evidence>
<evidence type="ECO:0000313" key="2">
    <source>
        <dbReference type="EMBL" id="TGD20074.1"/>
    </source>
</evidence>
<sequence length="212" mass="24529">MAVKASWQDKVNPQRSEEMLRQIKGLFVGLLVAAAIGSLFLVASPVQVQAASKLSRVPAEIAGNWFIHPQHMGKFSHGKTITMHFTSRYADTRFWNNRELTLAQDKARHRLSKKAVRLVTQHPNRSQFMLAKVGKSMWNRYYINKVNGKTRYVTDHYWVHAPVIDGIRWNNHLYTWRTLAAHKFNTQPLRGKHAVVSWKKVQSQGTWFIKTP</sequence>
<accession>A0A4Z0JC93</accession>
<dbReference type="Proteomes" id="UP000297348">
    <property type="component" value="Unassembled WGS sequence"/>
</dbReference>
<reference evidence="2 3" key="1">
    <citation type="submission" date="2018-10" db="EMBL/GenBank/DDBJ databases">
        <title>Lactobacillus sp. R7 and Lactobacillus sp. R19 isolated from fermented mustard green product of Taiwan.</title>
        <authorList>
            <person name="Lin S.-T."/>
        </authorList>
    </citation>
    <scope>NUCLEOTIDE SEQUENCE [LARGE SCALE GENOMIC DNA]</scope>
    <source>
        <strain evidence="2 3">BCRC 81129</strain>
    </source>
</reference>
<proteinExistence type="predicted"/>
<keyword evidence="1" id="KW-0812">Transmembrane</keyword>
<dbReference type="AlphaFoldDB" id="A0A4Z0JC93"/>
<keyword evidence="3" id="KW-1185">Reference proteome</keyword>
<evidence type="ECO:0000256" key="1">
    <source>
        <dbReference type="SAM" id="Phobius"/>
    </source>
</evidence>
<protein>
    <submittedName>
        <fullName evidence="2">Uncharacterized protein</fullName>
    </submittedName>
</protein>